<keyword evidence="8" id="KW-0408">Iron</keyword>
<evidence type="ECO:0000313" key="9">
    <source>
        <dbReference type="EMBL" id="EDY18462.1"/>
    </source>
</evidence>
<evidence type="ECO:0000256" key="1">
    <source>
        <dbReference type="ARBA" id="ARBA00007957"/>
    </source>
</evidence>
<comment type="caution">
    <text evidence="9">The sequence shown here is derived from an EMBL/GenBank/DDBJ whole genome shotgun (WGS) entry which is preliminary data.</text>
</comment>
<feature type="binding site" evidence="7">
    <location>
        <position position="144"/>
    </location>
    <ligand>
        <name>Zn(2+)</name>
        <dbReference type="ChEBI" id="CHEBI:29105"/>
    </ligand>
</feature>
<evidence type="ECO:0000256" key="2">
    <source>
        <dbReference type="ARBA" id="ARBA00022491"/>
    </source>
</evidence>
<dbReference type="GO" id="GO:0008270">
    <property type="term" value="F:zinc ion binding"/>
    <property type="evidence" value="ECO:0007669"/>
    <property type="project" value="TreeGrafter"/>
</dbReference>
<dbReference type="Pfam" id="PF01475">
    <property type="entry name" value="FUR"/>
    <property type="match status" value="1"/>
</dbReference>
<evidence type="ECO:0000256" key="3">
    <source>
        <dbReference type="ARBA" id="ARBA00022833"/>
    </source>
</evidence>
<evidence type="ECO:0000256" key="8">
    <source>
        <dbReference type="PIRSR" id="PIRSR602481-2"/>
    </source>
</evidence>
<proteinExistence type="inferred from homology"/>
<dbReference type="eggNOG" id="COG0735">
    <property type="taxonomic scope" value="Bacteria"/>
</dbReference>
<dbReference type="GO" id="GO:0045892">
    <property type="term" value="P:negative regulation of DNA-templated transcription"/>
    <property type="evidence" value="ECO:0007669"/>
    <property type="project" value="TreeGrafter"/>
</dbReference>
<dbReference type="CDD" id="cd07153">
    <property type="entry name" value="Fur_like"/>
    <property type="match status" value="1"/>
</dbReference>
<keyword evidence="4" id="KW-0805">Transcription regulation</keyword>
<dbReference type="InterPro" id="IPR002481">
    <property type="entry name" value="FUR"/>
</dbReference>
<evidence type="ECO:0000256" key="7">
    <source>
        <dbReference type="PIRSR" id="PIRSR602481-1"/>
    </source>
</evidence>
<evidence type="ECO:0000256" key="5">
    <source>
        <dbReference type="ARBA" id="ARBA00023125"/>
    </source>
</evidence>
<dbReference type="PANTHER" id="PTHR33202:SF8">
    <property type="entry name" value="PEROXIDE-RESPONSIVE REPRESSOR PERR"/>
    <property type="match status" value="1"/>
</dbReference>
<name>B4D4K9_9BACT</name>
<dbReference type="SUPFAM" id="SSF46785">
    <property type="entry name" value="Winged helix' DNA-binding domain"/>
    <property type="match status" value="1"/>
</dbReference>
<keyword evidence="7" id="KW-0479">Metal-binding</keyword>
<gene>
    <name evidence="9" type="ORF">CfE428DRAFT_3847</name>
</gene>
<feature type="binding site" evidence="7">
    <location>
        <position position="105"/>
    </location>
    <ligand>
        <name>Zn(2+)</name>
        <dbReference type="ChEBI" id="CHEBI:29105"/>
    </ligand>
</feature>
<protein>
    <submittedName>
        <fullName evidence="9">Ferric uptake regulator, Fur family</fullName>
    </submittedName>
</protein>
<dbReference type="GO" id="GO:0003700">
    <property type="term" value="F:DNA-binding transcription factor activity"/>
    <property type="evidence" value="ECO:0007669"/>
    <property type="project" value="InterPro"/>
</dbReference>
<dbReference type="InParanoid" id="B4D4K9"/>
<keyword evidence="2" id="KW-0678">Repressor</keyword>
<reference evidence="9 10" key="1">
    <citation type="journal article" date="2011" name="J. Bacteriol.">
        <title>Genome sequence of Chthoniobacter flavus Ellin428, an aerobic heterotrophic soil bacterium.</title>
        <authorList>
            <person name="Kant R."/>
            <person name="van Passel M.W."/>
            <person name="Palva A."/>
            <person name="Lucas S."/>
            <person name="Lapidus A."/>
            <person name="Glavina Del Rio T."/>
            <person name="Dalin E."/>
            <person name="Tice H."/>
            <person name="Bruce D."/>
            <person name="Goodwin L."/>
            <person name="Pitluck S."/>
            <person name="Larimer F.W."/>
            <person name="Land M.L."/>
            <person name="Hauser L."/>
            <person name="Sangwan P."/>
            <person name="de Vos W.M."/>
            <person name="Janssen P.H."/>
            <person name="Smidt H."/>
        </authorList>
    </citation>
    <scope>NUCLEOTIDE SEQUENCE [LARGE SCALE GENOMIC DNA]</scope>
    <source>
        <strain evidence="9 10">Ellin428</strain>
    </source>
</reference>
<keyword evidence="10" id="KW-1185">Reference proteome</keyword>
<organism evidence="9 10">
    <name type="scientific">Chthoniobacter flavus Ellin428</name>
    <dbReference type="NCBI Taxonomy" id="497964"/>
    <lineage>
        <taxon>Bacteria</taxon>
        <taxon>Pseudomonadati</taxon>
        <taxon>Verrucomicrobiota</taxon>
        <taxon>Spartobacteria</taxon>
        <taxon>Chthoniobacterales</taxon>
        <taxon>Chthoniobacteraceae</taxon>
        <taxon>Chthoniobacter</taxon>
    </lineage>
</organism>
<dbReference type="Gene3D" id="1.10.10.10">
    <property type="entry name" value="Winged helix-like DNA-binding domain superfamily/Winged helix DNA-binding domain"/>
    <property type="match status" value="1"/>
</dbReference>
<feature type="binding site" evidence="7">
    <location>
        <position position="102"/>
    </location>
    <ligand>
        <name>Zn(2+)</name>
        <dbReference type="ChEBI" id="CHEBI:29105"/>
    </ligand>
</feature>
<dbReference type="AlphaFoldDB" id="B4D4K9"/>
<dbReference type="Proteomes" id="UP000005824">
    <property type="component" value="Unassembled WGS sequence"/>
</dbReference>
<feature type="binding site" evidence="7">
    <location>
        <position position="141"/>
    </location>
    <ligand>
        <name>Zn(2+)</name>
        <dbReference type="ChEBI" id="CHEBI:29105"/>
    </ligand>
</feature>
<feature type="binding site" evidence="8">
    <location>
        <position position="133"/>
    </location>
    <ligand>
        <name>Fe cation</name>
        <dbReference type="ChEBI" id="CHEBI:24875"/>
    </ligand>
</feature>
<dbReference type="EMBL" id="ABVL01000012">
    <property type="protein sequence ID" value="EDY18462.1"/>
    <property type="molecule type" value="Genomic_DNA"/>
</dbReference>
<comment type="cofactor">
    <cofactor evidence="8">
        <name>Mn(2+)</name>
        <dbReference type="ChEBI" id="CHEBI:29035"/>
    </cofactor>
    <cofactor evidence="8">
        <name>Fe(2+)</name>
        <dbReference type="ChEBI" id="CHEBI:29033"/>
    </cofactor>
    <text evidence="8">Binds 1 Mn(2+) or Fe(2+) ion per subunit.</text>
</comment>
<dbReference type="InterPro" id="IPR036388">
    <property type="entry name" value="WH-like_DNA-bd_sf"/>
</dbReference>
<evidence type="ECO:0000256" key="6">
    <source>
        <dbReference type="ARBA" id="ARBA00023163"/>
    </source>
</evidence>
<evidence type="ECO:0000256" key="4">
    <source>
        <dbReference type="ARBA" id="ARBA00023015"/>
    </source>
</evidence>
<evidence type="ECO:0000313" key="10">
    <source>
        <dbReference type="Proteomes" id="UP000005824"/>
    </source>
</evidence>
<comment type="cofactor">
    <cofactor evidence="7">
        <name>Zn(2+)</name>
        <dbReference type="ChEBI" id="CHEBI:29105"/>
    </cofactor>
    <text evidence="7">Binds 1 zinc ion per subunit.</text>
</comment>
<dbReference type="PANTHER" id="PTHR33202">
    <property type="entry name" value="ZINC UPTAKE REGULATION PROTEIN"/>
    <property type="match status" value="1"/>
</dbReference>
<comment type="similarity">
    <text evidence="1">Belongs to the Fur family.</text>
</comment>
<keyword evidence="3 7" id="KW-0862">Zinc</keyword>
<keyword evidence="6" id="KW-0804">Transcription</keyword>
<dbReference type="STRING" id="497964.CfE428DRAFT_3847"/>
<dbReference type="Gene3D" id="3.30.1490.190">
    <property type="match status" value="1"/>
</dbReference>
<keyword evidence="5" id="KW-0238">DNA-binding</keyword>
<dbReference type="GO" id="GO:0000976">
    <property type="term" value="F:transcription cis-regulatory region binding"/>
    <property type="evidence" value="ECO:0007669"/>
    <property type="project" value="TreeGrafter"/>
</dbReference>
<feature type="binding site" evidence="8">
    <location>
        <position position="96"/>
    </location>
    <ligand>
        <name>Fe cation</name>
        <dbReference type="ChEBI" id="CHEBI:24875"/>
    </ligand>
</feature>
<dbReference type="RefSeq" id="WP_006981172.1">
    <property type="nucleotide sequence ID" value="NZ_ABVL01000012.1"/>
</dbReference>
<dbReference type="InterPro" id="IPR036390">
    <property type="entry name" value="WH_DNA-bd_sf"/>
</dbReference>
<dbReference type="GO" id="GO:1900376">
    <property type="term" value="P:regulation of secondary metabolite biosynthetic process"/>
    <property type="evidence" value="ECO:0007669"/>
    <property type="project" value="TreeGrafter"/>
</dbReference>
<accession>B4D4K9</accession>
<dbReference type="InterPro" id="IPR043135">
    <property type="entry name" value="Fur_C"/>
</dbReference>
<sequence>MPHHRANADAQLEAALDLLRANHQRVTEPRKAILGILSREHGPFTAEELHKRMKKDTCDLVTIYRSLAVMEESGAVRRCDFGDAAYRYEINTGDHHHHHIVCRSCHEAKTLDMCVADGLERMARQLGYTKVTHLLEVFGVCPQCQENANKQPRPHKN</sequence>